<organism evidence="1">
    <name type="scientific">Ralstonia solanacearum</name>
    <name type="common">Pseudomonas solanacearum</name>
    <dbReference type="NCBI Taxonomy" id="305"/>
    <lineage>
        <taxon>Bacteria</taxon>
        <taxon>Pseudomonadati</taxon>
        <taxon>Pseudomonadota</taxon>
        <taxon>Betaproteobacteria</taxon>
        <taxon>Burkholderiales</taxon>
        <taxon>Burkholderiaceae</taxon>
        <taxon>Ralstonia</taxon>
        <taxon>Ralstonia solanacearum species complex</taxon>
    </lineage>
</organism>
<name>A0A0S4U9T8_RALSL</name>
<dbReference type="Pfam" id="PF01042">
    <property type="entry name" value="Ribonuc_L-PSP"/>
    <property type="match status" value="1"/>
</dbReference>
<dbReference type="CDD" id="cd00448">
    <property type="entry name" value="YjgF_YER057c_UK114_family"/>
    <property type="match status" value="1"/>
</dbReference>
<dbReference type="GO" id="GO:0019239">
    <property type="term" value="F:deaminase activity"/>
    <property type="evidence" value="ECO:0007669"/>
    <property type="project" value="TreeGrafter"/>
</dbReference>
<protein>
    <submittedName>
        <fullName evidence="1">Lipoprotein</fullName>
    </submittedName>
</protein>
<sequence>MRAHLIAAGMAGCGLILLQGSACAQQSARAQAPIEYIHAEGEYTIPVPLTPAVKVGNLLFVSGIPAFDKHGKLAVNDFTAQMNQVMENITGILKAAGVGWDRVVKVNVFLARREDFKEMNRIYAAHFQTGRYPARTTAVTALPNPDFLLEIECVAALD</sequence>
<dbReference type="InterPro" id="IPR035959">
    <property type="entry name" value="RutC-like_sf"/>
</dbReference>
<dbReference type="SUPFAM" id="SSF55298">
    <property type="entry name" value="YjgF-like"/>
    <property type="match status" value="1"/>
</dbReference>
<gene>
    <name evidence="1" type="ORF">PSS4_v1_870004</name>
</gene>
<keyword evidence="1" id="KW-0449">Lipoprotein</keyword>
<dbReference type="PANTHER" id="PTHR11803:SF39">
    <property type="entry name" value="2-IMINOBUTANOATE_2-IMINOPROPANOATE DEAMINASE"/>
    <property type="match status" value="1"/>
</dbReference>
<proteinExistence type="predicted"/>
<dbReference type="PATRIC" id="fig|305.118.peg.3656"/>
<reference evidence="1" key="1">
    <citation type="submission" date="2015-10" db="EMBL/GenBank/DDBJ databases">
        <authorList>
            <person name="Gilbert D.G."/>
        </authorList>
    </citation>
    <scope>NUCLEOTIDE SEQUENCE</scope>
    <source>
        <strain evidence="1">Phyl III-seqv23</strain>
    </source>
</reference>
<dbReference type="AlphaFoldDB" id="A0A0S4U9T8"/>
<dbReference type="Gene3D" id="3.30.1330.40">
    <property type="entry name" value="RutC-like"/>
    <property type="match status" value="1"/>
</dbReference>
<dbReference type="EMBL" id="LN899821">
    <property type="protein sequence ID" value="CUV18985.1"/>
    <property type="molecule type" value="Genomic_DNA"/>
</dbReference>
<accession>A0A0S4U9T8</accession>
<dbReference type="InterPro" id="IPR006175">
    <property type="entry name" value="YjgF/YER057c/UK114"/>
</dbReference>
<dbReference type="GO" id="GO:0005829">
    <property type="term" value="C:cytosol"/>
    <property type="evidence" value="ECO:0007669"/>
    <property type="project" value="TreeGrafter"/>
</dbReference>
<dbReference type="PANTHER" id="PTHR11803">
    <property type="entry name" value="2-IMINOBUTANOATE/2-IMINOPROPANOATE DEAMINASE RIDA"/>
    <property type="match status" value="1"/>
</dbReference>
<evidence type="ECO:0000313" key="1">
    <source>
        <dbReference type="EMBL" id="CUV18985.1"/>
    </source>
</evidence>